<dbReference type="Proteomes" id="UP001237642">
    <property type="component" value="Unassembled WGS sequence"/>
</dbReference>
<reference evidence="5" key="2">
    <citation type="submission" date="2023-05" db="EMBL/GenBank/DDBJ databases">
        <authorList>
            <person name="Schelkunov M.I."/>
        </authorList>
    </citation>
    <scope>NUCLEOTIDE SEQUENCE</scope>
    <source>
        <strain evidence="5">Hsosn_3</strain>
        <tissue evidence="5">Leaf</tissue>
    </source>
</reference>
<dbReference type="CDD" id="cd00028">
    <property type="entry name" value="B_lectin"/>
    <property type="match status" value="1"/>
</dbReference>
<dbReference type="InterPro" id="IPR035446">
    <property type="entry name" value="SLSG/EP1"/>
</dbReference>
<comment type="caution">
    <text evidence="5">The sequence shown here is derived from an EMBL/GenBank/DDBJ whole genome shotgun (WGS) entry which is preliminary data.</text>
</comment>
<dbReference type="PANTHER" id="PTHR32444:SF230">
    <property type="entry name" value="EPIDERMIS-SPECIFIC SECRETED GLYCOPROTEIN EP1-LIKE"/>
    <property type="match status" value="1"/>
</dbReference>
<dbReference type="SMART" id="SM00108">
    <property type="entry name" value="B_lectin"/>
    <property type="match status" value="1"/>
</dbReference>
<evidence type="ECO:0000256" key="1">
    <source>
        <dbReference type="ARBA" id="ARBA00022729"/>
    </source>
</evidence>
<keyword evidence="1 3" id="KW-0732">Signal</keyword>
<dbReference type="Gene3D" id="2.90.10.10">
    <property type="entry name" value="Bulb-type lectin domain"/>
    <property type="match status" value="1"/>
</dbReference>
<evidence type="ECO:0000313" key="6">
    <source>
        <dbReference type="Proteomes" id="UP001237642"/>
    </source>
</evidence>
<evidence type="ECO:0000259" key="4">
    <source>
        <dbReference type="PROSITE" id="PS50927"/>
    </source>
</evidence>
<organism evidence="5 6">
    <name type="scientific">Heracleum sosnowskyi</name>
    <dbReference type="NCBI Taxonomy" id="360622"/>
    <lineage>
        <taxon>Eukaryota</taxon>
        <taxon>Viridiplantae</taxon>
        <taxon>Streptophyta</taxon>
        <taxon>Embryophyta</taxon>
        <taxon>Tracheophyta</taxon>
        <taxon>Spermatophyta</taxon>
        <taxon>Magnoliopsida</taxon>
        <taxon>eudicotyledons</taxon>
        <taxon>Gunneridae</taxon>
        <taxon>Pentapetalae</taxon>
        <taxon>asterids</taxon>
        <taxon>campanulids</taxon>
        <taxon>Apiales</taxon>
        <taxon>Apiaceae</taxon>
        <taxon>Apioideae</taxon>
        <taxon>apioid superclade</taxon>
        <taxon>Tordylieae</taxon>
        <taxon>Tordyliinae</taxon>
        <taxon>Heracleum</taxon>
    </lineage>
</organism>
<reference evidence="5" key="1">
    <citation type="submission" date="2023-02" db="EMBL/GenBank/DDBJ databases">
        <title>Genome of toxic invasive species Heracleum sosnowskyi carries increased number of genes despite the absence of recent whole-genome duplications.</title>
        <authorList>
            <person name="Schelkunov M."/>
            <person name="Shtratnikova V."/>
            <person name="Makarenko M."/>
            <person name="Klepikova A."/>
            <person name="Omelchenko D."/>
            <person name="Novikova G."/>
            <person name="Obukhova E."/>
            <person name="Bogdanov V."/>
            <person name="Penin A."/>
            <person name="Logacheva M."/>
        </authorList>
    </citation>
    <scope>NUCLEOTIDE SEQUENCE</scope>
    <source>
        <strain evidence="5">Hsosn_3</strain>
        <tissue evidence="5">Leaf</tissue>
    </source>
</reference>
<keyword evidence="6" id="KW-1185">Reference proteome</keyword>
<accession>A0AAD8I3T9</accession>
<keyword evidence="2" id="KW-0325">Glycoprotein</keyword>
<sequence length="437" mass="48754">MPSSYLLPVLLLIFLTSISTGHAVVPSDKRFRYFNIGEVGEYWVEYGHYRPLEISTFPFMLCFQNSTPNAFTLSLRMGHRRSGSIMRWVWVANRAKPVRENATLTFGADGNLVLADVDGSIAWQTGTENKGVVGLELLPSGNLVLYNAKGAYIWQSFDHPTDTLLMGQGLHLNGPTKLISRLSYMDTADGPYSFVMEQRHLAMYYKSSNAINPLLYYKYEEFGNGKGVLANVVFSFNNHEPYYTAELSLSVDMKNSASSGTRLLARPKYNATLSMLRLDIDGNLRIYTYDENVEWGAWEVTYKLLNREDDVESTSECRLPKKCGSLGVCEDNQCVACPTAAGLLGWSKTCAPPILPACKGRANVDYYKVVGVEHFLNGYGKGGRMRIGDCKEKCNKDCKCAGFFYMEESSKCLLAPELGTLIKVSNPSHVGYIKISK</sequence>
<dbReference type="PROSITE" id="PS50927">
    <property type="entry name" value="BULB_LECTIN"/>
    <property type="match status" value="1"/>
</dbReference>
<dbReference type="EMBL" id="JAUIZM010000006">
    <property type="protein sequence ID" value="KAK1378609.1"/>
    <property type="molecule type" value="Genomic_DNA"/>
</dbReference>
<dbReference type="Pfam" id="PF01453">
    <property type="entry name" value="B_lectin"/>
    <property type="match status" value="1"/>
</dbReference>
<dbReference type="PIRSF" id="PIRSF002686">
    <property type="entry name" value="SLG"/>
    <property type="match status" value="1"/>
</dbReference>
<dbReference type="InterPro" id="IPR001480">
    <property type="entry name" value="Bulb-type_lectin_dom"/>
</dbReference>
<gene>
    <name evidence="5" type="ORF">POM88_025353</name>
</gene>
<feature type="signal peptide" evidence="3">
    <location>
        <begin position="1"/>
        <end position="23"/>
    </location>
</feature>
<feature type="chain" id="PRO_5042214684" evidence="3">
    <location>
        <begin position="24"/>
        <end position="437"/>
    </location>
</feature>
<name>A0AAD8I3T9_9APIA</name>
<proteinExistence type="predicted"/>
<protein>
    <submittedName>
        <fullName evidence="5">Epidermis-specific secreted glycoprotein EP1-like</fullName>
    </submittedName>
</protein>
<evidence type="ECO:0000256" key="3">
    <source>
        <dbReference type="SAM" id="SignalP"/>
    </source>
</evidence>
<dbReference type="SUPFAM" id="SSF51110">
    <property type="entry name" value="alpha-D-mannose-specific plant lectins"/>
    <property type="match status" value="1"/>
</dbReference>
<evidence type="ECO:0000313" key="5">
    <source>
        <dbReference type="EMBL" id="KAK1378609.1"/>
    </source>
</evidence>
<dbReference type="InterPro" id="IPR036426">
    <property type="entry name" value="Bulb-type_lectin_dom_sf"/>
</dbReference>
<feature type="domain" description="Bulb-type lectin" evidence="4">
    <location>
        <begin position="9"/>
        <end position="158"/>
    </location>
</feature>
<evidence type="ECO:0000256" key="2">
    <source>
        <dbReference type="ARBA" id="ARBA00023180"/>
    </source>
</evidence>
<dbReference type="PANTHER" id="PTHR32444">
    <property type="entry name" value="BULB-TYPE LECTIN DOMAIN-CONTAINING PROTEIN"/>
    <property type="match status" value="1"/>
</dbReference>
<dbReference type="AlphaFoldDB" id="A0AAD8I3T9"/>